<keyword evidence="3 6" id="KW-1133">Transmembrane helix</keyword>
<feature type="transmembrane region" description="Helical" evidence="6">
    <location>
        <begin position="295"/>
        <end position="316"/>
    </location>
</feature>
<feature type="transmembrane region" description="Helical" evidence="6">
    <location>
        <begin position="96"/>
        <end position="113"/>
    </location>
</feature>
<protein>
    <submittedName>
        <fullName evidence="7">MFS transporter</fullName>
    </submittedName>
</protein>
<keyword evidence="8" id="KW-1185">Reference proteome</keyword>
<evidence type="ECO:0000313" key="7">
    <source>
        <dbReference type="EMBL" id="RKP58539.1"/>
    </source>
</evidence>
<dbReference type="Gene3D" id="1.20.1250.20">
    <property type="entry name" value="MFS general substrate transporter like domains"/>
    <property type="match status" value="2"/>
</dbReference>
<comment type="caution">
    <text evidence="7">The sequence shown here is derived from an EMBL/GenBank/DDBJ whole genome shotgun (WGS) entry which is preliminary data.</text>
</comment>
<dbReference type="CDD" id="cd17393">
    <property type="entry name" value="MFS_MosC_like"/>
    <property type="match status" value="1"/>
</dbReference>
<evidence type="ECO:0000256" key="2">
    <source>
        <dbReference type="ARBA" id="ARBA00022692"/>
    </source>
</evidence>
<feature type="transmembrane region" description="Helical" evidence="6">
    <location>
        <begin position="64"/>
        <end position="84"/>
    </location>
</feature>
<dbReference type="PANTHER" id="PTHR23514">
    <property type="entry name" value="BYPASS OF STOP CODON PROTEIN 6"/>
    <property type="match status" value="1"/>
</dbReference>
<dbReference type="GO" id="GO:0022857">
    <property type="term" value="F:transmembrane transporter activity"/>
    <property type="evidence" value="ECO:0007669"/>
    <property type="project" value="InterPro"/>
</dbReference>
<sequence length="447" mass="45587">MPYDPGRTRPRPGCSANPLNHSSTPAKRPPPPLGKTAIPTDRIPVPDSHHSSISSLSAARRARLASMGLFFTAGWVFASWGVHVPTVKEKFGLDDAQLSVALFAVAGGSIVAMPKIGKWAARVGTRAACTVGGLGACIATSLILLMPWYWPVVVLLAMYGALGAALDVSMNTEAADVEAALGKPIVSSLHGMFSLGGLAGAAAGGFALSHGMAPALHFALASAVGAAIILVSRPYLLPHVAMPEPTASEQQARARAHVRRGVLALGILALVALIAEGAMYDWSTVYMRDVVHASTGIASAAYAAFSGGMALGRFSGDAVRARVDDGRLVVGSGILASGGMVLGLLVPTPWVALAGFALMGLGLSNMMPVMFLAAARVPGLHAAEGVARVAAMAYIGLLIGPVLIGVTAHATTLPIGMSVVIACAALVAAAGPYVLRPARREARAVAN</sequence>
<dbReference type="PANTHER" id="PTHR23514:SF13">
    <property type="entry name" value="INNER MEMBRANE PROTEIN YBJJ"/>
    <property type="match status" value="1"/>
</dbReference>
<evidence type="ECO:0000313" key="8">
    <source>
        <dbReference type="Proteomes" id="UP000270342"/>
    </source>
</evidence>
<comment type="subcellular location">
    <subcellularLocation>
        <location evidence="1">Membrane</location>
        <topology evidence="1">Multi-pass membrane protein</topology>
    </subcellularLocation>
</comment>
<dbReference type="Proteomes" id="UP000270342">
    <property type="component" value="Unassembled WGS sequence"/>
</dbReference>
<dbReference type="Pfam" id="PF07690">
    <property type="entry name" value="MFS_1"/>
    <property type="match status" value="1"/>
</dbReference>
<feature type="transmembrane region" description="Helical" evidence="6">
    <location>
        <begin position="352"/>
        <end position="374"/>
    </location>
</feature>
<dbReference type="GO" id="GO:0016020">
    <property type="term" value="C:membrane"/>
    <property type="evidence" value="ECO:0007669"/>
    <property type="project" value="UniProtKB-SubCell"/>
</dbReference>
<dbReference type="InterPro" id="IPR051788">
    <property type="entry name" value="MFS_Transporter"/>
</dbReference>
<dbReference type="OrthoDB" id="9810941at2"/>
<dbReference type="AlphaFoldDB" id="A0A494Y742"/>
<feature type="transmembrane region" description="Helical" evidence="6">
    <location>
        <begin position="125"/>
        <end position="143"/>
    </location>
</feature>
<feature type="transmembrane region" description="Helical" evidence="6">
    <location>
        <begin position="257"/>
        <end position="275"/>
    </location>
</feature>
<feature type="transmembrane region" description="Helical" evidence="6">
    <location>
        <begin position="386"/>
        <end position="409"/>
    </location>
</feature>
<reference evidence="7 8" key="1">
    <citation type="submission" date="2018-10" db="EMBL/GenBank/DDBJ databases">
        <title>Robbsia sp. DHC34, isolated from soil.</title>
        <authorList>
            <person name="Gao Z.-H."/>
            <person name="Qiu L.-H."/>
        </authorList>
    </citation>
    <scope>NUCLEOTIDE SEQUENCE [LARGE SCALE GENOMIC DNA]</scope>
    <source>
        <strain evidence="7 8">DHC34</strain>
    </source>
</reference>
<dbReference type="InterPro" id="IPR011701">
    <property type="entry name" value="MFS"/>
</dbReference>
<keyword evidence="4 6" id="KW-0472">Membrane</keyword>
<dbReference type="EMBL" id="RBZU01000001">
    <property type="protein sequence ID" value="RKP58539.1"/>
    <property type="molecule type" value="Genomic_DNA"/>
</dbReference>
<dbReference type="SUPFAM" id="SSF103473">
    <property type="entry name" value="MFS general substrate transporter"/>
    <property type="match status" value="1"/>
</dbReference>
<evidence type="ECO:0000256" key="3">
    <source>
        <dbReference type="ARBA" id="ARBA00022989"/>
    </source>
</evidence>
<feature type="region of interest" description="Disordered" evidence="5">
    <location>
        <begin position="1"/>
        <end position="49"/>
    </location>
</feature>
<evidence type="ECO:0000256" key="5">
    <source>
        <dbReference type="SAM" id="MobiDB-lite"/>
    </source>
</evidence>
<dbReference type="InterPro" id="IPR036259">
    <property type="entry name" value="MFS_trans_sf"/>
</dbReference>
<name>A0A494Y742_9BURK</name>
<organism evidence="7 8">
    <name type="scientific">Pararobbsia silviterrae</name>
    <dbReference type="NCBI Taxonomy" id="1792498"/>
    <lineage>
        <taxon>Bacteria</taxon>
        <taxon>Pseudomonadati</taxon>
        <taxon>Pseudomonadota</taxon>
        <taxon>Betaproteobacteria</taxon>
        <taxon>Burkholderiales</taxon>
        <taxon>Burkholderiaceae</taxon>
        <taxon>Pararobbsia</taxon>
    </lineage>
</organism>
<keyword evidence="2 6" id="KW-0812">Transmembrane</keyword>
<feature type="transmembrane region" description="Helical" evidence="6">
    <location>
        <begin position="415"/>
        <end position="435"/>
    </location>
</feature>
<feature type="transmembrane region" description="Helical" evidence="6">
    <location>
        <begin position="328"/>
        <end position="346"/>
    </location>
</feature>
<proteinExistence type="predicted"/>
<evidence type="ECO:0000256" key="4">
    <source>
        <dbReference type="ARBA" id="ARBA00023136"/>
    </source>
</evidence>
<accession>A0A494Y742</accession>
<evidence type="ECO:0000256" key="1">
    <source>
        <dbReference type="ARBA" id="ARBA00004141"/>
    </source>
</evidence>
<evidence type="ECO:0000256" key="6">
    <source>
        <dbReference type="SAM" id="Phobius"/>
    </source>
</evidence>
<gene>
    <name evidence="7" type="ORF">D7S86_00890</name>
</gene>
<feature type="transmembrane region" description="Helical" evidence="6">
    <location>
        <begin position="215"/>
        <end position="236"/>
    </location>
</feature>